<dbReference type="PROSITE" id="PS00934">
    <property type="entry name" value="GLYOXALASE_I_1"/>
    <property type="match status" value="1"/>
</dbReference>
<feature type="domain" description="VOC" evidence="2">
    <location>
        <begin position="4"/>
        <end position="133"/>
    </location>
</feature>
<dbReference type="GO" id="GO:0004462">
    <property type="term" value="F:lactoylglutathione lyase activity"/>
    <property type="evidence" value="ECO:0007669"/>
    <property type="project" value="InterPro"/>
</dbReference>
<keyword evidence="1" id="KW-0479">Metal-binding</keyword>
<accession>A0A934NFU5</accession>
<gene>
    <name evidence="3" type="ORF">JF922_24585</name>
</gene>
<keyword evidence="4" id="KW-1185">Reference proteome</keyword>
<sequence length="137" mass="15291">MIKRLSHTGVNVADQDRARRFYTEVLGFEVRTDVSIDGFRWLTVGPPEQPDLEIMLGVPGPPMYSPEDAATILGLLDKGVLSGGVLETDDCRRTYEELKAKGVTFLQEPAERAYGIEAVFRDDSGNWFSLTQRLNQA</sequence>
<organism evidence="3 4">
    <name type="scientific">Candidatus Nephthysia bennettiae</name>
    <dbReference type="NCBI Taxonomy" id="3127016"/>
    <lineage>
        <taxon>Bacteria</taxon>
        <taxon>Bacillati</taxon>
        <taxon>Candidatus Dormiibacterota</taxon>
        <taxon>Candidatus Dormibacteria</taxon>
        <taxon>Candidatus Dormibacterales</taxon>
        <taxon>Candidatus Dormibacteraceae</taxon>
        <taxon>Candidatus Nephthysia</taxon>
    </lineage>
</organism>
<proteinExistence type="predicted"/>
<dbReference type="PANTHER" id="PTHR36437">
    <property type="entry name" value="GLYOXALASE/BLEOMYCIN RESISTANCE PROTEIN/DIOXYGENASE"/>
    <property type="match status" value="1"/>
</dbReference>
<dbReference type="PROSITE" id="PS51819">
    <property type="entry name" value="VOC"/>
    <property type="match status" value="1"/>
</dbReference>
<dbReference type="Gene3D" id="3.10.180.10">
    <property type="entry name" value="2,3-Dihydroxybiphenyl 1,2-Dioxygenase, domain 1"/>
    <property type="match status" value="1"/>
</dbReference>
<evidence type="ECO:0000313" key="4">
    <source>
        <dbReference type="Proteomes" id="UP000612893"/>
    </source>
</evidence>
<evidence type="ECO:0000313" key="3">
    <source>
        <dbReference type="EMBL" id="MBJ7601237.1"/>
    </source>
</evidence>
<protein>
    <submittedName>
        <fullName evidence="3">VOC family protein</fullName>
    </submittedName>
</protein>
<dbReference type="Proteomes" id="UP000612893">
    <property type="component" value="Unassembled WGS sequence"/>
</dbReference>
<dbReference type="PANTHER" id="PTHR36437:SF2">
    <property type="entry name" value="GLYOXALASE_BLEOMYCIN RESISTANCE PROTEIN_DIOXYGENASE"/>
    <property type="match status" value="1"/>
</dbReference>
<dbReference type="GO" id="GO:0046872">
    <property type="term" value="F:metal ion binding"/>
    <property type="evidence" value="ECO:0007669"/>
    <property type="project" value="UniProtKB-KW"/>
</dbReference>
<dbReference type="SUPFAM" id="SSF54593">
    <property type="entry name" value="Glyoxalase/Bleomycin resistance protein/Dihydroxybiphenyl dioxygenase"/>
    <property type="match status" value="1"/>
</dbReference>
<reference evidence="3" key="1">
    <citation type="submission" date="2020-10" db="EMBL/GenBank/DDBJ databases">
        <title>Ca. Dormibacterota MAGs.</title>
        <authorList>
            <person name="Montgomery K."/>
        </authorList>
    </citation>
    <scope>NUCLEOTIDE SEQUENCE [LARGE SCALE GENOMIC DNA]</scope>
    <source>
        <strain evidence="3">SC8812_S17_10</strain>
    </source>
</reference>
<dbReference type="CDD" id="cd07263">
    <property type="entry name" value="VOC_like"/>
    <property type="match status" value="1"/>
</dbReference>
<dbReference type="AlphaFoldDB" id="A0A934NFU5"/>
<dbReference type="RefSeq" id="WP_338205395.1">
    <property type="nucleotide sequence ID" value="NZ_JAEKNR010000239.1"/>
</dbReference>
<dbReference type="InterPro" id="IPR018146">
    <property type="entry name" value="Glyoxalase_1_CS"/>
</dbReference>
<dbReference type="InterPro" id="IPR029068">
    <property type="entry name" value="Glyas_Bleomycin-R_OHBP_Dase"/>
</dbReference>
<dbReference type="EMBL" id="JAEKNR010000239">
    <property type="protein sequence ID" value="MBJ7601237.1"/>
    <property type="molecule type" value="Genomic_DNA"/>
</dbReference>
<evidence type="ECO:0000259" key="2">
    <source>
        <dbReference type="PROSITE" id="PS51819"/>
    </source>
</evidence>
<evidence type="ECO:0000256" key="1">
    <source>
        <dbReference type="ARBA" id="ARBA00022723"/>
    </source>
</evidence>
<dbReference type="InterPro" id="IPR004360">
    <property type="entry name" value="Glyas_Fos-R_dOase_dom"/>
</dbReference>
<dbReference type="InterPro" id="IPR037523">
    <property type="entry name" value="VOC_core"/>
</dbReference>
<dbReference type="Pfam" id="PF00903">
    <property type="entry name" value="Glyoxalase"/>
    <property type="match status" value="1"/>
</dbReference>
<name>A0A934NFU5_9BACT</name>
<comment type="caution">
    <text evidence="3">The sequence shown here is derived from an EMBL/GenBank/DDBJ whole genome shotgun (WGS) entry which is preliminary data.</text>
</comment>